<proteinExistence type="predicted"/>
<reference evidence="1" key="1">
    <citation type="submission" date="2020-05" db="EMBL/GenBank/DDBJ databases">
        <title>Mycena genomes resolve the evolution of fungal bioluminescence.</title>
        <authorList>
            <person name="Tsai I.J."/>
        </authorList>
    </citation>
    <scope>NUCLEOTIDE SEQUENCE</scope>
    <source>
        <strain evidence="1">CCC161011</strain>
    </source>
</reference>
<evidence type="ECO:0000313" key="2">
    <source>
        <dbReference type="Proteomes" id="UP000620124"/>
    </source>
</evidence>
<protein>
    <recommendedName>
        <fullName evidence="3">F-box domain-containing protein</fullName>
    </recommendedName>
</protein>
<gene>
    <name evidence="1" type="ORF">MVEN_01195500</name>
</gene>
<dbReference type="AlphaFoldDB" id="A0A8H7CYQ1"/>
<dbReference type="SUPFAM" id="SSF69304">
    <property type="entry name" value="Tricorn protease N-terminal domain"/>
    <property type="match status" value="1"/>
</dbReference>
<evidence type="ECO:0000313" key="1">
    <source>
        <dbReference type="EMBL" id="KAF7352318.1"/>
    </source>
</evidence>
<organism evidence="1 2">
    <name type="scientific">Mycena venus</name>
    <dbReference type="NCBI Taxonomy" id="2733690"/>
    <lineage>
        <taxon>Eukaryota</taxon>
        <taxon>Fungi</taxon>
        <taxon>Dikarya</taxon>
        <taxon>Basidiomycota</taxon>
        <taxon>Agaricomycotina</taxon>
        <taxon>Agaricomycetes</taxon>
        <taxon>Agaricomycetidae</taxon>
        <taxon>Agaricales</taxon>
        <taxon>Marasmiineae</taxon>
        <taxon>Mycenaceae</taxon>
        <taxon>Mycena</taxon>
    </lineage>
</organism>
<accession>A0A8H7CYQ1</accession>
<sequence>MVPPESTNRKLGLQDLVEDVLILILTECDVADAVALSATSKFLHNLAFTTTVWYHLVTKLAHRGFIDSGPDDGFLKDLSTNQLIDLVKRTLRGPRSWSETYLEPSATEKTIRRAANLFRRFVRKPPLQPPLQFPLASVPLVESRRIILHPEITGLGILYWQNKSILLPGGKFVLFNNAGRLECWSVFEDRFVWKHNPSVDNASVLEFSAELVEDDQAVILTCQRTWAPSRKNFVEIWTLDLKTGASNLELVSRVPDSNSYSPYNDCALCGEIAAVFMLSDDVLLINWRTNSRVMVLDDRSPITITLVPGYLVLSMPDSRTGSEYRLAVSPYGSITSWEPNDAQEEPSTRITVANFSVDGRDSIALPGYITRRCLWASESPLQRGRFKVWLQVNHSTTLRSYEFVKQDTGTGVSWRFLSSILMPDNFDHPKGITFSGHVLGSCTSHFGLEVFPPVPANKNSPRRTVDSLTRSDYVYLSPFSGTLTYSTEKELVVVYYD</sequence>
<dbReference type="SUPFAM" id="SSF81383">
    <property type="entry name" value="F-box domain"/>
    <property type="match status" value="1"/>
</dbReference>
<dbReference type="EMBL" id="JACAZI010000009">
    <property type="protein sequence ID" value="KAF7352318.1"/>
    <property type="molecule type" value="Genomic_DNA"/>
</dbReference>
<dbReference type="OrthoDB" id="3047634at2759"/>
<dbReference type="InterPro" id="IPR036047">
    <property type="entry name" value="F-box-like_dom_sf"/>
</dbReference>
<keyword evidence="2" id="KW-1185">Reference proteome</keyword>
<comment type="caution">
    <text evidence="1">The sequence shown here is derived from an EMBL/GenBank/DDBJ whole genome shotgun (WGS) entry which is preliminary data.</text>
</comment>
<name>A0A8H7CYQ1_9AGAR</name>
<evidence type="ECO:0008006" key="3">
    <source>
        <dbReference type="Google" id="ProtNLM"/>
    </source>
</evidence>
<dbReference type="Proteomes" id="UP000620124">
    <property type="component" value="Unassembled WGS sequence"/>
</dbReference>